<dbReference type="EMBL" id="FNDS01000010">
    <property type="protein sequence ID" value="SDI48498.1"/>
    <property type="molecule type" value="Genomic_DNA"/>
</dbReference>
<dbReference type="OrthoDB" id="8527419at2"/>
<name>A0A1G8KYE9_9PSED</name>
<dbReference type="STRING" id="428992.SAMN05216272_11036"/>
<evidence type="ECO:0000313" key="2">
    <source>
        <dbReference type="EMBL" id="SDI48498.1"/>
    </source>
</evidence>
<dbReference type="Proteomes" id="UP000199636">
    <property type="component" value="Unassembled WGS sequence"/>
</dbReference>
<keyword evidence="3" id="KW-1185">Reference proteome</keyword>
<reference evidence="3" key="1">
    <citation type="submission" date="2016-10" db="EMBL/GenBank/DDBJ databases">
        <authorList>
            <person name="Varghese N."/>
            <person name="Submissions S."/>
        </authorList>
    </citation>
    <scope>NUCLEOTIDE SEQUENCE [LARGE SCALE GENOMIC DNA]</scope>
    <source>
        <strain evidence="3">CCM 7469</strain>
    </source>
</reference>
<proteinExistence type="predicted"/>
<gene>
    <name evidence="2" type="ORF">SAMN05216272_11036</name>
</gene>
<dbReference type="GO" id="GO:0016853">
    <property type="term" value="F:isomerase activity"/>
    <property type="evidence" value="ECO:0007669"/>
    <property type="project" value="UniProtKB-KW"/>
</dbReference>
<accession>A0A1G8KYE9</accession>
<sequence length="184" mass="20933">MFVASVRGKTGLGQWLPWLLMFQASLALADWQREMPAARLVGGGDFTWFGFALYSARLWSPVTPPTWEQPFALELTYHRELTRDTLVQASLDEMRRIAGDSVDETRLARWEGEMRGAFVDVQPGQRITGLYLPGKGCRFYVDEQFHREVSDAAFARAFFAIWLDARSRAPRLRRALLGMNGASE</sequence>
<dbReference type="AlphaFoldDB" id="A0A1G8KYE9"/>
<keyword evidence="2" id="KW-0413">Isomerase</keyword>
<evidence type="ECO:0000259" key="1">
    <source>
        <dbReference type="Pfam" id="PF16036"/>
    </source>
</evidence>
<organism evidence="2 3">
    <name type="scientific">Pseudomonas panipatensis</name>
    <dbReference type="NCBI Taxonomy" id="428992"/>
    <lineage>
        <taxon>Bacteria</taxon>
        <taxon>Pseudomonadati</taxon>
        <taxon>Pseudomonadota</taxon>
        <taxon>Gammaproteobacteria</taxon>
        <taxon>Pseudomonadales</taxon>
        <taxon>Pseudomonadaceae</taxon>
        <taxon>Pseudomonas</taxon>
    </lineage>
</organism>
<dbReference type="InterPro" id="IPR016087">
    <property type="entry name" value="Chalcone_isomerase"/>
</dbReference>
<dbReference type="RefSeq" id="WP_090266123.1">
    <property type="nucleotide sequence ID" value="NZ_FNDS01000010.1"/>
</dbReference>
<evidence type="ECO:0000313" key="3">
    <source>
        <dbReference type="Proteomes" id="UP000199636"/>
    </source>
</evidence>
<dbReference type="Pfam" id="PF16036">
    <property type="entry name" value="Chalcone_3"/>
    <property type="match status" value="1"/>
</dbReference>
<feature type="domain" description="Chalcone isomerase" evidence="1">
    <location>
        <begin position="71"/>
        <end position="178"/>
    </location>
</feature>
<protein>
    <submittedName>
        <fullName evidence="2">Chalcone isomerase-like</fullName>
    </submittedName>
</protein>